<dbReference type="EMBL" id="CAJNNV010006426">
    <property type="protein sequence ID" value="CAE8593609.1"/>
    <property type="molecule type" value="Genomic_DNA"/>
</dbReference>
<name>A0A813DY47_POLGL</name>
<evidence type="ECO:0000313" key="2">
    <source>
        <dbReference type="Proteomes" id="UP000654075"/>
    </source>
</evidence>
<organism evidence="1 2">
    <name type="scientific">Polarella glacialis</name>
    <name type="common">Dinoflagellate</name>
    <dbReference type="NCBI Taxonomy" id="89957"/>
    <lineage>
        <taxon>Eukaryota</taxon>
        <taxon>Sar</taxon>
        <taxon>Alveolata</taxon>
        <taxon>Dinophyceae</taxon>
        <taxon>Suessiales</taxon>
        <taxon>Suessiaceae</taxon>
        <taxon>Polarella</taxon>
    </lineage>
</organism>
<feature type="non-terminal residue" evidence="1">
    <location>
        <position position="1"/>
    </location>
</feature>
<dbReference type="Proteomes" id="UP000654075">
    <property type="component" value="Unassembled WGS sequence"/>
</dbReference>
<protein>
    <submittedName>
        <fullName evidence="1">Uncharacterized protein</fullName>
    </submittedName>
</protein>
<evidence type="ECO:0000313" key="1">
    <source>
        <dbReference type="EMBL" id="CAE8593609.1"/>
    </source>
</evidence>
<comment type="caution">
    <text evidence="1">The sequence shown here is derived from an EMBL/GenBank/DDBJ whole genome shotgun (WGS) entry which is preliminary data.</text>
</comment>
<sequence>ETPILLGVNWERGGAGQAAVAKEQGRRECRRLQRIQLLLLPSLLPWLQPGTWEPPT</sequence>
<proteinExistence type="predicted"/>
<keyword evidence="2" id="KW-1185">Reference proteome</keyword>
<reference evidence="1" key="1">
    <citation type="submission" date="2021-02" db="EMBL/GenBank/DDBJ databases">
        <authorList>
            <person name="Dougan E. K."/>
            <person name="Rhodes N."/>
            <person name="Thang M."/>
            <person name="Chan C."/>
        </authorList>
    </citation>
    <scope>NUCLEOTIDE SEQUENCE</scope>
</reference>
<dbReference type="AlphaFoldDB" id="A0A813DY47"/>
<accession>A0A813DY47</accession>
<feature type="non-terminal residue" evidence="1">
    <location>
        <position position="56"/>
    </location>
</feature>
<gene>
    <name evidence="1" type="ORF">PGLA1383_LOCUS12201</name>
</gene>